<dbReference type="OrthoDB" id="2562973at2759"/>
<dbReference type="Pfam" id="PF22693">
    <property type="entry name" value="MACPF_1"/>
    <property type="match status" value="1"/>
</dbReference>
<feature type="domain" description="MACPF-like" evidence="1">
    <location>
        <begin position="273"/>
        <end position="455"/>
    </location>
</feature>
<proteinExistence type="predicted"/>
<evidence type="ECO:0000259" key="1">
    <source>
        <dbReference type="Pfam" id="PF22693"/>
    </source>
</evidence>
<dbReference type="STRING" id="196109.A0A136ILW5"/>
<gene>
    <name evidence="2" type="ORF">Micbo1qcDRAFT_127428</name>
</gene>
<dbReference type="InParanoid" id="A0A136ILW5"/>
<reference evidence="3" key="1">
    <citation type="submission" date="2016-02" db="EMBL/GenBank/DDBJ databases">
        <title>Draft genome sequence of Microdochium bolleyi, a fungal endophyte of beachgrass.</title>
        <authorList>
            <consortium name="DOE Joint Genome Institute"/>
            <person name="David A.S."/>
            <person name="May G."/>
            <person name="Haridas S."/>
            <person name="Lim J."/>
            <person name="Wang M."/>
            <person name="Labutti K."/>
            <person name="Lipzen A."/>
            <person name="Barry K."/>
            <person name="Grigoriev I.V."/>
        </authorList>
    </citation>
    <scope>NUCLEOTIDE SEQUENCE [LARGE SCALE GENOMIC DNA]</scope>
    <source>
        <strain evidence="3">J235TASD1</strain>
    </source>
</reference>
<evidence type="ECO:0000313" key="3">
    <source>
        <dbReference type="Proteomes" id="UP000070501"/>
    </source>
</evidence>
<name>A0A136ILW5_9PEZI</name>
<sequence length="569" mass="61173">MAGASTAVWPRFQVVISSKDGTVFPSFPSSDLSGGDADKILLADIRTRAAISTKLKFTAEGSASVGDETVLSYYMSLRGDIKTPKTKDASTPTSAETPTVKIDLILGGFKLTPTAPAIDPAKYQQEIEKLLVVDQSGAAKVGDLKKLSDTLGALRADSIVTGAAQGAQSDFTKEPLDLTEGQWDYVLRNTRAIHGWYNKGNVLIKAKKRAFDLAIRQADVSHEQGSTLAMPPFYINDDATVDVTETRSAFERELADSGFSSLAVKATGGGGAMGSSATASLAYEKEHSEASKTIEASTVQAVHVAYKFPRVSIELDAYCLRLTAEARHRALGVSSVTDVDRWSRELGNVFALNFTLGGELTSSRLYNSQDHGSLESFKDSVKEAAGMSITSPYATGGFSVGSVQAGEHTAGVRSASQSARLAWKARGGNTLLCSNPPLWTGTIKDYRLWRIMDISTKHCLLADPQTWANDKNNNINNNNAPSGGGEEADSDRAWNALYDIFNKPNGHPVATAIQDFYNSAKFDLGEYNKSLGPDGQELHLESKLSWGELDLEHKVCVGILASRKNIVQI</sequence>
<organism evidence="2 3">
    <name type="scientific">Microdochium bolleyi</name>
    <dbReference type="NCBI Taxonomy" id="196109"/>
    <lineage>
        <taxon>Eukaryota</taxon>
        <taxon>Fungi</taxon>
        <taxon>Dikarya</taxon>
        <taxon>Ascomycota</taxon>
        <taxon>Pezizomycotina</taxon>
        <taxon>Sordariomycetes</taxon>
        <taxon>Xylariomycetidae</taxon>
        <taxon>Xylariales</taxon>
        <taxon>Microdochiaceae</taxon>
        <taxon>Microdochium</taxon>
    </lineage>
</organism>
<evidence type="ECO:0000313" key="2">
    <source>
        <dbReference type="EMBL" id="KXJ85768.1"/>
    </source>
</evidence>
<dbReference type="EMBL" id="KQ964275">
    <property type="protein sequence ID" value="KXJ85768.1"/>
    <property type="molecule type" value="Genomic_DNA"/>
</dbReference>
<dbReference type="AlphaFoldDB" id="A0A136ILW5"/>
<accession>A0A136ILW5</accession>
<keyword evidence="3" id="KW-1185">Reference proteome</keyword>
<protein>
    <recommendedName>
        <fullName evidence="1">MACPF-like domain-containing protein</fullName>
    </recommendedName>
</protein>
<dbReference type="Proteomes" id="UP000070501">
    <property type="component" value="Unassembled WGS sequence"/>
</dbReference>
<dbReference type="InterPro" id="IPR054586">
    <property type="entry name" value="MACPF_1_fungal"/>
</dbReference>